<protein>
    <submittedName>
        <fullName evidence="4">ABC transporter, ATP-binding protein</fullName>
    </submittedName>
</protein>
<accession>B9L3J1</accession>
<sequence>MPARPEGQATMVSLALLTEASDAAIVAEGVSRIFGPLRAIDRLSVVIPRGVIYGLLGPSGSGKTTFLRMVVGALRPSEGRLLIFGTPMPDRKIAARIGYMPQSPALYPDLTLRENLAFFGAVYRVPRQQLEHRIDELATDLDLLAWLDHPLYRFSTGMLQRASLAIALLHEPDLLVLDEPTIGLDPLLRRVLWQRFRTLASAGTTLLISTHSMDEAERCDLLGFLRNGRLLASDTPAALRAATGQESLEDAFLVLAGQPILPVEPAR</sequence>
<gene>
    <name evidence="4" type="ordered locus">trd_A0355</name>
</gene>
<geneLocation type="plasmid" evidence="5">
    <name>Tros</name>
</geneLocation>
<evidence type="ECO:0000313" key="5">
    <source>
        <dbReference type="Proteomes" id="UP000000447"/>
    </source>
</evidence>
<dbReference type="HOGENOM" id="CLU_000604_1_2_0"/>
<dbReference type="Gene3D" id="3.40.50.300">
    <property type="entry name" value="P-loop containing nucleotide triphosphate hydrolases"/>
    <property type="match status" value="1"/>
</dbReference>
<reference evidence="4 5" key="1">
    <citation type="journal article" date="2009" name="PLoS ONE">
        <title>Complete genome sequence of the aerobic CO-oxidizing thermophile Thermomicrobium roseum.</title>
        <authorList>
            <person name="Wu D."/>
            <person name="Raymond J."/>
            <person name="Wu M."/>
            <person name="Chatterji S."/>
            <person name="Ren Q."/>
            <person name="Graham J.E."/>
            <person name="Bryant D.A."/>
            <person name="Robb F."/>
            <person name="Colman A."/>
            <person name="Tallon L.J."/>
            <person name="Badger J.H."/>
            <person name="Madupu R."/>
            <person name="Ward N.L."/>
            <person name="Eisen J.A."/>
        </authorList>
    </citation>
    <scope>NUCLEOTIDE SEQUENCE [LARGE SCALE GENOMIC DNA]</scope>
    <source>
        <strain evidence="5">ATCC 27502 / DSM 5159 / P-2</strain>
        <plasmid evidence="4">unnamed</plasmid>
    </source>
</reference>
<dbReference type="CDD" id="cd03230">
    <property type="entry name" value="ABC_DR_subfamily_A"/>
    <property type="match status" value="1"/>
</dbReference>
<evidence type="ECO:0000259" key="3">
    <source>
        <dbReference type="PROSITE" id="PS50893"/>
    </source>
</evidence>
<keyword evidence="1" id="KW-0547">Nucleotide-binding</keyword>
<dbReference type="eggNOG" id="COG1131">
    <property type="taxonomic scope" value="Bacteria"/>
</dbReference>
<dbReference type="AlphaFoldDB" id="B9L3J1"/>
<dbReference type="Proteomes" id="UP000000447">
    <property type="component" value="Plasmid unnamed"/>
</dbReference>
<dbReference type="KEGG" id="tro:trd_A0355"/>
<dbReference type="InterPro" id="IPR003439">
    <property type="entry name" value="ABC_transporter-like_ATP-bd"/>
</dbReference>
<dbReference type="EMBL" id="CP001276">
    <property type="protein sequence ID" value="ACM06879.1"/>
    <property type="molecule type" value="Genomic_DNA"/>
</dbReference>
<dbReference type="InterPro" id="IPR003593">
    <property type="entry name" value="AAA+_ATPase"/>
</dbReference>
<name>B9L3J1_THERP</name>
<keyword evidence="2 4" id="KW-0067">ATP-binding</keyword>
<dbReference type="Pfam" id="PF00005">
    <property type="entry name" value="ABC_tran"/>
    <property type="match status" value="1"/>
</dbReference>
<feature type="domain" description="ABC transporter" evidence="3">
    <location>
        <begin position="25"/>
        <end position="252"/>
    </location>
</feature>
<dbReference type="PANTHER" id="PTHR43038">
    <property type="entry name" value="ATP-BINDING CASSETTE, SUB-FAMILY H, MEMBER 1"/>
    <property type="match status" value="1"/>
</dbReference>
<dbReference type="InterPro" id="IPR027417">
    <property type="entry name" value="P-loop_NTPase"/>
</dbReference>
<dbReference type="SUPFAM" id="SSF52540">
    <property type="entry name" value="P-loop containing nucleoside triphosphate hydrolases"/>
    <property type="match status" value="1"/>
</dbReference>
<evidence type="ECO:0000313" key="4">
    <source>
        <dbReference type="EMBL" id="ACM06879.1"/>
    </source>
</evidence>
<evidence type="ECO:0000256" key="2">
    <source>
        <dbReference type="ARBA" id="ARBA00022840"/>
    </source>
</evidence>
<dbReference type="PANTHER" id="PTHR43038:SF3">
    <property type="entry name" value="ABC TRANSPORTER G FAMILY MEMBER 20 ISOFORM X1"/>
    <property type="match status" value="1"/>
</dbReference>
<evidence type="ECO:0000256" key="1">
    <source>
        <dbReference type="ARBA" id="ARBA00022741"/>
    </source>
</evidence>
<keyword evidence="4" id="KW-0614">Plasmid</keyword>
<proteinExistence type="predicted"/>
<dbReference type="GO" id="GO:0005524">
    <property type="term" value="F:ATP binding"/>
    <property type="evidence" value="ECO:0007669"/>
    <property type="project" value="UniProtKB-KW"/>
</dbReference>
<dbReference type="SMART" id="SM00382">
    <property type="entry name" value="AAA"/>
    <property type="match status" value="1"/>
</dbReference>
<dbReference type="GO" id="GO:0016887">
    <property type="term" value="F:ATP hydrolysis activity"/>
    <property type="evidence" value="ECO:0007669"/>
    <property type="project" value="InterPro"/>
</dbReference>
<dbReference type="PROSITE" id="PS50893">
    <property type="entry name" value="ABC_TRANSPORTER_2"/>
    <property type="match status" value="1"/>
</dbReference>
<organism evidence="4 5">
    <name type="scientific">Thermomicrobium roseum (strain ATCC 27502 / DSM 5159 / P-2)</name>
    <dbReference type="NCBI Taxonomy" id="309801"/>
    <lineage>
        <taxon>Bacteria</taxon>
        <taxon>Pseudomonadati</taxon>
        <taxon>Thermomicrobiota</taxon>
        <taxon>Thermomicrobia</taxon>
        <taxon>Thermomicrobiales</taxon>
        <taxon>Thermomicrobiaceae</taxon>
        <taxon>Thermomicrobium</taxon>
    </lineage>
</organism>
<keyword evidence="5" id="KW-1185">Reference proteome</keyword>